<dbReference type="InterPro" id="IPR000847">
    <property type="entry name" value="LysR_HTH_N"/>
</dbReference>
<keyword evidence="3" id="KW-0238">DNA-binding</keyword>
<dbReference type="InterPro" id="IPR036388">
    <property type="entry name" value="WH-like_DNA-bd_sf"/>
</dbReference>
<dbReference type="InterPro" id="IPR036390">
    <property type="entry name" value="WH_DNA-bd_sf"/>
</dbReference>
<protein>
    <submittedName>
        <fullName evidence="6">Transcriptional regulator, LysR family</fullName>
    </submittedName>
</protein>
<evidence type="ECO:0000259" key="5">
    <source>
        <dbReference type="PROSITE" id="PS50931"/>
    </source>
</evidence>
<evidence type="ECO:0000313" key="7">
    <source>
        <dbReference type="Proteomes" id="UP000199650"/>
    </source>
</evidence>
<dbReference type="PRINTS" id="PR00039">
    <property type="entry name" value="HTHLYSR"/>
</dbReference>
<keyword evidence="7" id="KW-1185">Reference proteome</keyword>
<dbReference type="Proteomes" id="UP000199650">
    <property type="component" value="Unassembled WGS sequence"/>
</dbReference>
<dbReference type="GO" id="GO:0006351">
    <property type="term" value="P:DNA-templated transcription"/>
    <property type="evidence" value="ECO:0007669"/>
    <property type="project" value="TreeGrafter"/>
</dbReference>
<evidence type="ECO:0000256" key="4">
    <source>
        <dbReference type="ARBA" id="ARBA00023163"/>
    </source>
</evidence>
<dbReference type="STRING" id="1173584.SAMN05444851_0583"/>
<dbReference type="PANTHER" id="PTHR30537:SF74">
    <property type="entry name" value="HTH-TYPE TRANSCRIPTIONAL REGULATOR TRPI"/>
    <property type="match status" value="1"/>
</dbReference>
<comment type="similarity">
    <text evidence="1">Belongs to the LysR transcriptional regulatory family.</text>
</comment>
<reference evidence="6 7" key="1">
    <citation type="submission" date="2016-10" db="EMBL/GenBank/DDBJ databases">
        <authorList>
            <person name="de Groot N.N."/>
        </authorList>
    </citation>
    <scope>NUCLEOTIDE SEQUENCE [LARGE SCALE GENOMIC DNA]</scope>
    <source>
        <strain evidence="6 7">DSM 29439</strain>
    </source>
</reference>
<evidence type="ECO:0000256" key="3">
    <source>
        <dbReference type="ARBA" id="ARBA00023125"/>
    </source>
</evidence>
<dbReference type="RefSeq" id="WP_091428144.1">
    <property type="nucleotide sequence ID" value="NZ_FOJB01000001.1"/>
</dbReference>
<dbReference type="GO" id="GO:0003700">
    <property type="term" value="F:DNA-binding transcription factor activity"/>
    <property type="evidence" value="ECO:0007669"/>
    <property type="project" value="InterPro"/>
</dbReference>
<organism evidence="6 7">
    <name type="scientific">Aliiroseovarius sediminilitoris</name>
    <dbReference type="NCBI Taxonomy" id="1173584"/>
    <lineage>
        <taxon>Bacteria</taxon>
        <taxon>Pseudomonadati</taxon>
        <taxon>Pseudomonadota</taxon>
        <taxon>Alphaproteobacteria</taxon>
        <taxon>Rhodobacterales</taxon>
        <taxon>Paracoccaceae</taxon>
        <taxon>Aliiroseovarius</taxon>
    </lineage>
</organism>
<dbReference type="Gene3D" id="1.10.10.10">
    <property type="entry name" value="Winged helix-like DNA-binding domain superfamily/Winged helix DNA-binding domain"/>
    <property type="match status" value="1"/>
</dbReference>
<gene>
    <name evidence="6" type="ORF">SAMN05444851_0583</name>
</gene>
<dbReference type="OrthoDB" id="9813056at2"/>
<dbReference type="InterPro" id="IPR058163">
    <property type="entry name" value="LysR-type_TF_proteobact-type"/>
</dbReference>
<dbReference type="PROSITE" id="PS50931">
    <property type="entry name" value="HTH_LYSR"/>
    <property type="match status" value="1"/>
</dbReference>
<dbReference type="InterPro" id="IPR005119">
    <property type="entry name" value="LysR_subst-bd"/>
</dbReference>
<name>A0A1I0N6B0_9RHOB</name>
<keyword evidence="4" id="KW-0804">Transcription</keyword>
<dbReference type="CDD" id="cd08432">
    <property type="entry name" value="PBP2_GcdR_TrpI_HvrB_AmpR_like"/>
    <property type="match status" value="1"/>
</dbReference>
<accession>A0A1I0N6B0</accession>
<dbReference type="Pfam" id="PF00126">
    <property type="entry name" value="HTH_1"/>
    <property type="match status" value="1"/>
</dbReference>
<dbReference type="SUPFAM" id="SSF46785">
    <property type="entry name" value="Winged helix' DNA-binding domain"/>
    <property type="match status" value="1"/>
</dbReference>
<evidence type="ECO:0000256" key="1">
    <source>
        <dbReference type="ARBA" id="ARBA00009437"/>
    </source>
</evidence>
<sequence>MTALPSLNALRAFDAAGRRLSFRAAADEMGVTQGAVAQQVRQLEADLGIALFDRVPKGLVLTSAGRRYHKRIADAFSDLRAATAELKPEPGKVTISVTPTFASKWLIPNLPDFSEKHPEIDLRILATEKVSSFHSDGIDLAIRQGEPPFGAALNATLLFEQDVIAVAAPKLVESEQPSFGPQALSRLPKVHDTHDLWPKLLAELGLSDQNKRGLRLSQTALAVDAAVSGQGVALVSRFLVSGDIEAGNLSEICTLHDVSTQDFYLLSLRRSTPNAAIETVISWLTSRAKNVD</sequence>
<dbReference type="Pfam" id="PF03466">
    <property type="entry name" value="LysR_substrate"/>
    <property type="match status" value="1"/>
</dbReference>
<feature type="domain" description="HTH lysR-type" evidence="5">
    <location>
        <begin position="5"/>
        <end position="62"/>
    </location>
</feature>
<dbReference type="SUPFAM" id="SSF53850">
    <property type="entry name" value="Periplasmic binding protein-like II"/>
    <property type="match status" value="1"/>
</dbReference>
<dbReference type="EMBL" id="FOJB01000001">
    <property type="protein sequence ID" value="SEV96561.1"/>
    <property type="molecule type" value="Genomic_DNA"/>
</dbReference>
<evidence type="ECO:0000256" key="2">
    <source>
        <dbReference type="ARBA" id="ARBA00023015"/>
    </source>
</evidence>
<evidence type="ECO:0000313" key="6">
    <source>
        <dbReference type="EMBL" id="SEV96561.1"/>
    </source>
</evidence>
<dbReference type="AlphaFoldDB" id="A0A1I0N6B0"/>
<dbReference type="PANTHER" id="PTHR30537">
    <property type="entry name" value="HTH-TYPE TRANSCRIPTIONAL REGULATOR"/>
    <property type="match status" value="1"/>
</dbReference>
<dbReference type="Gene3D" id="3.40.190.10">
    <property type="entry name" value="Periplasmic binding protein-like II"/>
    <property type="match status" value="2"/>
</dbReference>
<dbReference type="GO" id="GO:0043565">
    <property type="term" value="F:sequence-specific DNA binding"/>
    <property type="evidence" value="ECO:0007669"/>
    <property type="project" value="TreeGrafter"/>
</dbReference>
<proteinExistence type="inferred from homology"/>
<keyword evidence="2" id="KW-0805">Transcription regulation</keyword>